<dbReference type="EMBL" id="UINC01002380">
    <property type="protein sequence ID" value="SUZ96077.1"/>
    <property type="molecule type" value="Genomic_DNA"/>
</dbReference>
<dbReference type="PANTHER" id="PTHR30469:SF15">
    <property type="entry name" value="HLYD FAMILY OF SECRETION PROTEINS"/>
    <property type="match status" value="1"/>
</dbReference>
<dbReference type="Pfam" id="PF25989">
    <property type="entry name" value="YknX_C"/>
    <property type="match status" value="1"/>
</dbReference>
<sequence length="344" mass="38231">MLIGACGETSIPPPVEFRIPVEVSDVVTDVVEDTIVTTGTLRPRESVVLTVETPGFLRLVRLESGERIAEGTHVEKNALVAEITGEDARLAARLEATQRHLEASEEELNRRQQLFERRLIAEEALFLARATYEDALHNFETSKWTLEKTRITTPIAGVVLQLARDANNRPVADGQKVMQGFEVARIAPIDNLIADIDLVGPELARVRPGQPVRIEHYAFEKTVIMGKILRLSPAMDTTTHSFRAEVEVDNEAQLLRPGMFVQATIVTDRHQDVAVVPRDAITERAGRDVVFVIDGQRARRQEVSLGLSNDDWIEIIDGVTQGERVVIRGLETLTDEARVRVTGS</sequence>
<accession>A0A381S1I0</accession>
<dbReference type="GO" id="GO:1990281">
    <property type="term" value="C:efflux pump complex"/>
    <property type="evidence" value="ECO:0007669"/>
    <property type="project" value="TreeGrafter"/>
</dbReference>
<evidence type="ECO:0000259" key="2">
    <source>
        <dbReference type="Pfam" id="PF25989"/>
    </source>
</evidence>
<dbReference type="Gene3D" id="2.40.30.170">
    <property type="match status" value="1"/>
</dbReference>
<protein>
    <submittedName>
        <fullName evidence="3">Uncharacterized protein</fullName>
    </submittedName>
</protein>
<dbReference type="NCBIfam" id="TIGR01730">
    <property type="entry name" value="RND_mfp"/>
    <property type="match status" value="1"/>
</dbReference>
<dbReference type="GO" id="GO:0015562">
    <property type="term" value="F:efflux transmembrane transporter activity"/>
    <property type="evidence" value="ECO:0007669"/>
    <property type="project" value="TreeGrafter"/>
</dbReference>
<feature type="domain" description="CusB-like beta-barrel" evidence="1">
    <location>
        <begin position="203"/>
        <end position="267"/>
    </location>
</feature>
<dbReference type="InterPro" id="IPR058637">
    <property type="entry name" value="YknX-like_C"/>
</dbReference>
<organism evidence="3">
    <name type="scientific">marine metagenome</name>
    <dbReference type="NCBI Taxonomy" id="408172"/>
    <lineage>
        <taxon>unclassified sequences</taxon>
        <taxon>metagenomes</taxon>
        <taxon>ecological metagenomes</taxon>
    </lineage>
</organism>
<dbReference type="Gene3D" id="1.10.287.470">
    <property type="entry name" value="Helix hairpin bin"/>
    <property type="match status" value="1"/>
</dbReference>
<reference evidence="3" key="1">
    <citation type="submission" date="2018-05" db="EMBL/GenBank/DDBJ databases">
        <authorList>
            <person name="Lanie J.A."/>
            <person name="Ng W.-L."/>
            <person name="Kazmierczak K.M."/>
            <person name="Andrzejewski T.M."/>
            <person name="Davidsen T.M."/>
            <person name="Wayne K.J."/>
            <person name="Tettelin H."/>
            <person name="Glass J.I."/>
            <person name="Rusch D."/>
            <person name="Podicherti R."/>
            <person name="Tsui H.-C.T."/>
            <person name="Winkler M.E."/>
        </authorList>
    </citation>
    <scope>NUCLEOTIDE SEQUENCE</scope>
</reference>
<dbReference type="InterPro" id="IPR006143">
    <property type="entry name" value="RND_pump_MFP"/>
</dbReference>
<proteinExistence type="predicted"/>
<dbReference type="PANTHER" id="PTHR30469">
    <property type="entry name" value="MULTIDRUG RESISTANCE PROTEIN MDTA"/>
    <property type="match status" value="1"/>
</dbReference>
<feature type="domain" description="YknX-like C-terminal permuted SH3-like" evidence="2">
    <location>
        <begin position="274"/>
        <end position="341"/>
    </location>
</feature>
<gene>
    <name evidence="3" type="ORF">METZ01_LOCUS48931</name>
</gene>
<dbReference type="Gene3D" id="2.40.50.100">
    <property type="match status" value="1"/>
</dbReference>
<name>A0A381S1I0_9ZZZZ</name>
<evidence type="ECO:0000259" key="1">
    <source>
        <dbReference type="Pfam" id="PF25954"/>
    </source>
</evidence>
<dbReference type="SUPFAM" id="SSF111369">
    <property type="entry name" value="HlyD-like secretion proteins"/>
    <property type="match status" value="1"/>
</dbReference>
<dbReference type="Gene3D" id="2.40.420.20">
    <property type="match status" value="1"/>
</dbReference>
<dbReference type="Pfam" id="PF25954">
    <property type="entry name" value="Beta-barrel_RND_2"/>
    <property type="match status" value="1"/>
</dbReference>
<dbReference type="AlphaFoldDB" id="A0A381S1I0"/>
<evidence type="ECO:0000313" key="3">
    <source>
        <dbReference type="EMBL" id="SUZ96077.1"/>
    </source>
</evidence>
<dbReference type="InterPro" id="IPR058792">
    <property type="entry name" value="Beta-barrel_RND_2"/>
</dbReference>